<accession>A0A4R2D028</accession>
<dbReference type="InterPro" id="IPR005265">
    <property type="entry name" value="HemJ-like"/>
</dbReference>
<name>A0A4R2D028_SHIGR</name>
<feature type="transmembrane region" description="Helical" evidence="1">
    <location>
        <begin position="115"/>
        <end position="135"/>
    </location>
</feature>
<gene>
    <name evidence="2" type="ORF">EV665_108184</name>
</gene>
<reference evidence="2 3" key="1">
    <citation type="submission" date="2019-03" db="EMBL/GenBank/DDBJ databases">
        <title>Genomic Encyclopedia of Type Strains, Phase IV (KMG-IV): sequencing the most valuable type-strain genomes for metagenomic binning, comparative biology and taxonomic classification.</title>
        <authorList>
            <person name="Goeker M."/>
        </authorList>
    </citation>
    <scope>NUCLEOTIDE SEQUENCE [LARGE SCALE GENOMIC DNA]</scope>
    <source>
        <strain evidence="2 3">DSM 18401</strain>
    </source>
</reference>
<sequence length="166" mass="18350">MIALTKFMHIAAIAIWAAGVVSLPGLYVQRAHVKDEDALLRLQRLVRFAYVAVISPAAFLAVVTGTALIFLRQTFEPWFSVKLAFVGVLATFHVLTGLVVIRLFRKGEIYPVWRFVTATVLSGAVVVAIFFIVLAKPAIDLAVLDVLAEPGGLKRLYDEFSPWRKP</sequence>
<dbReference type="GO" id="GO:0006782">
    <property type="term" value="P:protoporphyrinogen IX biosynthetic process"/>
    <property type="evidence" value="ECO:0007669"/>
    <property type="project" value="UniProtKB-UniPathway"/>
</dbReference>
<keyword evidence="1" id="KW-1133">Transmembrane helix</keyword>
<dbReference type="RefSeq" id="WP_064333424.1">
    <property type="nucleotide sequence ID" value="NZ_BAABEI010000003.1"/>
</dbReference>
<protein>
    <submittedName>
        <fullName evidence="2">Putative membrane protein</fullName>
    </submittedName>
</protein>
<dbReference type="UniPathway" id="UPA00251">
    <property type="reaction ID" value="UER00324"/>
</dbReference>
<evidence type="ECO:0000256" key="1">
    <source>
        <dbReference type="SAM" id="Phobius"/>
    </source>
</evidence>
<dbReference type="AlphaFoldDB" id="A0A4R2D028"/>
<organism evidence="2 3">
    <name type="scientific">Shinella granuli</name>
    <dbReference type="NCBI Taxonomy" id="323621"/>
    <lineage>
        <taxon>Bacteria</taxon>
        <taxon>Pseudomonadati</taxon>
        <taxon>Pseudomonadota</taxon>
        <taxon>Alphaproteobacteria</taxon>
        <taxon>Hyphomicrobiales</taxon>
        <taxon>Rhizobiaceae</taxon>
        <taxon>Shinella</taxon>
    </lineage>
</organism>
<proteinExistence type="predicted"/>
<evidence type="ECO:0000313" key="2">
    <source>
        <dbReference type="EMBL" id="TCN45044.1"/>
    </source>
</evidence>
<feature type="transmembrane region" description="Helical" evidence="1">
    <location>
        <begin position="6"/>
        <end position="28"/>
    </location>
</feature>
<feature type="transmembrane region" description="Helical" evidence="1">
    <location>
        <begin position="83"/>
        <end position="103"/>
    </location>
</feature>
<keyword evidence="3" id="KW-1185">Reference proteome</keyword>
<dbReference type="Proteomes" id="UP000295351">
    <property type="component" value="Unassembled WGS sequence"/>
</dbReference>
<keyword evidence="1" id="KW-0812">Transmembrane</keyword>
<evidence type="ECO:0000313" key="3">
    <source>
        <dbReference type="Proteomes" id="UP000295351"/>
    </source>
</evidence>
<comment type="caution">
    <text evidence="2">The sequence shown here is derived from an EMBL/GenBank/DDBJ whole genome shotgun (WGS) entry which is preliminary data.</text>
</comment>
<dbReference type="Pfam" id="PF03653">
    <property type="entry name" value="UPF0093"/>
    <property type="match status" value="1"/>
</dbReference>
<dbReference type="EMBL" id="SLVX01000008">
    <property type="protein sequence ID" value="TCN45044.1"/>
    <property type="molecule type" value="Genomic_DNA"/>
</dbReference>
<keyword evidence="1" id="KW-0472">Membrane</keyword>
<feature type="transmembrane region" description="Helical" evidence="1">
    <location>
        <begin position="48"/>
        <end position="71"/>
    </location>
</feature>